<reference evidence="3" key="1">
    <citation type="submission" date="2023-07" db="EMBL/GenBank/DDBJ databases">
        <title>Degradation of tert-butanol by M. austroafricanum TBA100.</title>
        <authorList>
            <person name="Helbich S."/>
            <person name="Vainshtein Y."/>
        </authorList>
    </citation>
    <scope>NUCLEOTIDE SEQUENCE</scope>
    <source>
        <strain evidence="3">TBA100</strain>
    </source>
</reference>
<dbReference type="Proteomes" id="UP001172687">
    <property type="component" value="Unassembled WGS sequence"/>
</dbReference>
<name>A0ABT8HJ68_MYCAO</name>
<evidence type="ECO:0000313" key="3">
    <source>
        <dbReference type="EMBL" id="MDN4520322.1"/>
    </source>
</evidence>
<sequence length="210" mass="23402">MADYPRDKMARIQQRLTNQTEAIRASRLYTDTGKRIEMAKLVKQARRERDQLKQAFLTERQTRRETLQRRLFGITGDATPEQLMIMRDSRDRAAKLDGPEDAATHLALATTSGDTYLAQAIAMVAANRGWNDVINTYAETAPTGTRTALEELADIPSGTRTGVADQAVFRLREPDELHAYRNDTDLDTLAAQDTQPAPTGGLHFEGVPMA</sequence>
<evidence type="ECO:0008006" key="5">
    <source>
        <dbReference type="Google" id="ProtNLM"/>
    </source>
</evidence>
<proteinExistence type="predicted"/>
<protein>
    <recommendedName>
        <fullName evidence="5">HNH endonuclease</fullName>
    </recommendedName>
</protein>
<keyword evidence="4" id="KW-1185">Reference proteome</keyword>
<dbReference type="EMBL" id="JAUHTC010000072">
    <property type="protein sequence ID" value="MDN4520322.1"/>
    <property type="molecule type" value="Genomic_DNA"/>
</dbReference>
<feature type="region of interest" description="Disordered" evidence="2">
    <location>
        <begin position="191"/>
        <end position="210"/>
    </location>
</feature>
<feature type="coiled-coil region" evidence="1">
    <location>
        <begin position="35"/>
        <end position="62"/>
    </location>
</feature>
<comment type="caution">
    <text evidence="3">The sequence shown here is derived from an EMBL/GenBank/DDBJ whole genome shotgun (WGS) entry which is preliminary data.</text>
</comment>
<evidence type="ECO:0000313" key="4">
    <source>
        <dbReference type="Proteomes" id="UP001172687"/>
    </source>
</evidence>
<gene>
    <name evidence="3" type="ORF">QYF68_21220</name>
</gene>
<evidence type="ECO:0000256" key="1">
    <source>
        <dbReference type="SAM" id="Coils"/>
    </source>
</evidence>
<dbReference type="RefSeq" id="WP_208676426.1">
    <property type="nucleotide sequence ID" value="NZ_CP070380.1"/>
</dbReference>
<evidence type="ECO:0000256" key="2">
    <source>
        <dbReference type="SAM" id="MobiDB-lite"/>
    </source>
</evidence>
<accession>A0ABT8HJ68</accession>
<organism evidence="3 4">
    <name type="scientific">Mycolicibacterium austroafricanum</name>
    <name type="common">Mycobacterium austroafricanum</name>
    <dbReference type="NCBI Taxonomy" id="39687"/>
    <lineage>
        <taxon>Bacteria</taxon>
        <taxon>Bacillati</taxon>
        <taxon>Actinomycetota</taxon>
        <taxon>Actinomycetes</taxon>
        <taxon>Mycobacteriales</taxon>
        <taxon>Mycobacteriaceae</taxon>
        <taxon>Mycolicibacterium</taxon>
    </lineage>
</organism>
<keyword evidence="1" id="KW-0175">Coiled coil</keyword>